<organism evidence="3 4">
    <name type="scientific">Helicobacter saguini</name>
    <dbReference type="NCBI Taxonomy" id="1548018"/>
    <lineage>
        <taxon>Bacteria</taxon>
        <taxon>Pseudomonadati</taxon>
        <taxon>Campylobacterota</taxon>
        <taxon>Epsilonproteobacteria</taxon>
        <taxon>Campylobacterales</taxon>
        <taxon>Helicobacteraceae</taxon>
        <taxon>Helicobacter</taxon>
    </lineage>
</organism>
<reference evidence="3 4" key="1">
    <citation type="journal article" date="2014" name="Genome Announc.">
        <title>Draft genome sequences of eight enterohepatic helicobacter species isolated from both laboratory and wild rodents.</title>
        <authorList>
            <person name="Sheh A."/>
            <person name="Shen Z."/>
            <person name="Fox J.G."/>
        </authorList>
    </citation>
    <scope>NUCLEOTIDE SEQUENCE [LARGE SCALE GENOMIC DNA]</scope>
    <source>
        <strain evidence="3 4">MIT 97-6194</strain>
    </source>
</reference>
<accession>A0A099BGH1</accession>
<evidence type="ECO:0000313" key="5">
    <source>
        <dbReference type="Proteomes" id="UP000477070"/>
    </source>
</evidence>
<feature type="signal peptide" evidence="1">
    <location>
        <begin position="1"/>
        <end position="26"/>
    </location>
</feature>
<protein>
    <recommendedName>
        <fullName evidence="6">Lipoprotein</fullName>
    </recommendedName>
</protein>
<sequence length="152" mass="17696">MFRISNVSKKMVGVCAFILSPFIFTACSNNETNEIKETAYDLLKKNIDNKWKICKEITTKDYEKLGNLKSIDYKDSIIKVNDGQGSIDYAFVLYDLKFENKSILIELPFIRSDDNFNGKKEEKFVFSRMGEIYCGEDAQKYFDIMKNKIEKS</sequence>
<dbReference type="PROSITE" id="PS51257">
    <property type="entry name" value="PROKAR_LIPOPROTEIN"/>
    <property type="match status" value="1"/>
</dbReference>
<evidence type="ECO:0000256" key="1">
    <source>
        <dbReference type="SAM" id="SignalP"/>
    </source>
</evidence>
<comment type="caution">
    <text evidence="3">The sequence shown here is derived from an EMBL/GenBank/DDBJ whole genome shotgun (WGS) entry which is preliminary data.</text>
</comment>
<feature type="chain" id="PRO_5007385063" description="Lipoprotein" evidence="1">
    <location>
        <begin position="27"/>
        <end position="152"/>
    </location>
</feature>
<evidence type="ECO:0000313" key="4">
    <source>
        <dbReference type="Proteomes" id="UP000029714"/>
    </source>
</evidence>
<evidence type="ECO:0000313" key="2">
    <source>
        <dbReference type="EMBL" id="MWV70184.1"/>
    </source>
</evidence>
<dbReference type="EMBL" id="QBIU01000002">
    <property type="protein sequence ID" value="MWV70184.1"/>
    <property type="molecule type" value="Genomic_DNA"/>
</dbReference>
<evidence type="ECO:0000313" key="3">
    <source>
        <dbReference type="EMBL" id="TLD93694.1"/>
    </source>
</evidence>
<proteinExistence type="predicted"/>
<dbReference type="AlphaFoldDB" id="A0A099BGH1"/>
<reference evidence="3" key="3">
    <citation type="submission" date="2018-04" db="EMBL/GenBank/DDBJ databases">
        <authorList>
            <person name="Sheh A."/>
            <person name="Shen Z."/>
            <person name="Mannion A.J."/>
            <person name="Fox J.G."/>
        </authorList>
    </citation>
    <scope>NUCLEOTIDE SEQUENCE</scope>
    <source>
        <strain evidence="3">MIT 97-6194</strain>
    </source>
</reference>
<evidence type="ECO:0008006" key="6">
    <source>
        <dbReference type="Google" id="ProtNLM"/>
    </source>
</evidence>
<gene>
    <name evidence="2" type="ORF">DCO61_09280</name>
    <name evidence="3" type="ORF">LS64_007820</name>
</gene>
<reference evidence="2 5" key="4">
    <citation type="submission" date="2019-12" db="EMBL/GenBank/DDBJ databases">
        <title>Multi-Generational Helicobacter saguini Isolates.</title>
        <authorList>
            <person name="Mannion A."/>
            <person name="Shen Z."/>
            <person name="Fox J.G."/>
        </authorList>
    </citation>
    <scope>NUCLEOTIDE SEQUENCE [LARGE SCALE GENOMIC DNA]</scope>
    <source>
        <strain evidence="2">16-048</strain>
        <strain evidence="5">16-048 (F4)</strain>
    </source>
</reference>
<dbReference type="Proteomes" id="UP000029714">
    <property type="component" value="Unassembled WGS sequence"/>
</dbReference>
<dbReference type="RefSeq" id="WP_034569453.1">
    <property type="nucleotide sequence ID" value="NZ_JRMP02000012.1"/>
</dbReference>
<dbReference type="EMBL" id="JRMP02000012">
    <property type="protein sequence ID" value="TLD93694.1"/>
    <property type="molecule type" value="Genomic_DNA"/>
</dbReference>
<keyword evidence="4" id="KW-1185">Reference proteome</keyword>
<reference evidence="3 4" key="2">
    <citation type="journal article" date="2016" name="Infect. Immun.">
        <title>Helicobacter saguini, a Novel Helicobacter Isolated from Cotton-Top Tamarins with Ulcerative Colitis, Has Proinflammatory Properties and Induces Typhlocolitis and Dysplasia in Gnotobiotic IL-10-/- Mice.</title>
        <authorList>
            <person name="Shen Z."/>
            <person name="Mannion A."/>
            <person name="Whary M.T."/>
            <person name="Muthupalani S."/>
            <person name="Sheh A."/>
            <person name="Feng Y."/>
            <person name="Gong G."/>
            <person name="Vandamme P."/>
            <person name="Holcombe H.R."/>
            <person name="Paster B.J."/>
            <person name="Fox J.G."/>
        </authorList>
    </citation>
    <scope>NUCLEOTIDE SEQUENCE [LARGE SCALE GENOMIC DNA]</scope>
    <source>
        <strain evidence="3 4">MIT 97-6194</strain>
    </source>
</reference>
<keyword evidence="1" id="KW-0732">Signal</keyword>
<name>A0A099BGH1_9HELI</name>
<dbReference type="Proteomes" id="UP000477070">
    <property type="component" value="Unassembled WGS sequence"/>
</dbReference>